<evidence type="ECO:0000256" key="1">
    <source>
        <dbReference type="SAM" id="Coils"/>
    </source>
</evidence>
<keyword evidence="4" id="KW-1185">Reference proteome</keyword>
<dbReference type="Pfam" id="PF11740">
    <property type="entry name" value="KfrA_N"/>
    <property type="match status" value="1"/>
</dbReference>
<feature type="coiled-coil region" evidence="1">
    <location>
        <begin position="215"/>
        <end position="365"/>
    </location>
</feature>
<proteinExistence type="predicted"/>
<gene>
    <name evidence="3" type="ORF">ADINL_3075</name>
</gene>
<dbReference type="AlphaFoldDB" id="A0A063Y0C4"/>
<comment type="caution">
    <text evidence="3">The sequence shown here is derived from an EMBL/GenBank/DDBJ whole genome shotgun (WGS) entry which is preliminary data.</text>
</comment>
<organism evidence="3 4">
    <name type="scientific">Nitrincola lacisaponensis</name>
    <dbReference type="NCBI Taxonomy" id="267850"/>
    <lineage>
        <taxon>Bacteria</taxon>
        <taxon>Pseudomonadati</taxon>
        <taxon>Pseudomonadota</taxon>
        <taxon>Gammaproteobacteria</taxon>
        <taxon>Oceanospirillales</taxon>
        <taxon>Oceanospirillaceae</taxon>
        <taxon>Nitrincola</taxon>
    </lineage>
</organism>
<evidence type="ECO:0000313" key="4">
    <source>
        <dbReference type="Proteomes" id="UP000027318"/>
    </source>
</evidence>
<keyword evidence="1" id="KW-0175">Coiled coil</keyword>
<evidence type="ECO:0000313" key="3">
    <source>
        <dbReference type="EMBL" id="KDE38620.1"/>
    </source>
</evidence>
<dbReference type="PATRIC" id="fig|267850.7.peg.3026"/>
<name>A0A063Y0C4_9GAMM</name>
<feature type="coiled-coil region" evidence="1">
    <location>
        <begin position="119"/>
        <end position="188"/>
    </location>
</feature>
<dbReference type="Proteomes" id="UP000027318">
    <property type="component" value="Unassembled WGS sequence"/>
</dbReference>
<dbReference type="EMBL" id="JMSZ01000042">
    <property type="protein sequence ID" value="KDE38620.1"/>
    <property type="molecule type" value="Genomic_DNA"/>
</dbReference>
<sequence length="366" mass="43106">MDTEQVKTQVFELADELLLSGTFPQTEIIAEQLQHASEDIGCFLVQWRSELPQRVIFTDRNLKMPGMPDTLAQSFVRIWHQAVQEAQSRVSLTRQRTDIGAEVEKRSTDEALQRSQHLQQEMEARYREQTLKLEESYEQIKALNAEITVLKTNLSSETNSRKKEEKARSALEHELAQLRKAHEDARRMFDQRIKDEQRHMLETLAKEEVDTRYYRNALEKAREEAGRKESELTREIHDLQARMARKDVKIETLKSQVKSQETDLLKMRQDHGVMQRDMTKINSQLLAELNKTKRLEAKVKELQEDMRRSNQKNITYTNEAAKRDNLLRAQLMEKEELLVRAEAKINSLEKRLIQNDEEIRRLNARL</sequence>
<dbReference type="InterPro" id="IPR021104">
    <property type="entry name" value="KfrA_DNA-bd_N"/>
</dbReference>
<protein>
    <recommendedName>
        <fullName evidence="2">KfrA N-terminal DNA-binding domain-containing protein</fullName>
    </recommendedName>
</protein>
<dbReference type="OrthoDB" id="6113574at2"/>
<accession>A0A063Y0C4</accession>
<evidence type="ECO:0000259" key="2">
    <source>
        <dbReference type="Pfam" id="PF11740"/>
    </source>
</evidence>
<dbReference type="STRING" id="267850.ADINL_3075"/>
<reference evidence="3 4" key="1">
    <citation type="journal article" date="2005" name="Int. J. Syst. Evol. Microbiol.">
        <title>Nitrincola lacisaponensis gen. nov., sp. nov., a novel alkaliphilic bacterium isolated from an alkaline, saline lake.</title>
        <authorList>
            <person name="Dimitriu P.A."/>
            <person name="Shukla S.K."/>
            <person name="Conradt J."/>
            <person name="Marquez M.C."/>
            <person name="Ventosa A."/>
            <person name="Maglia A."/>
            <person name="Peyton B.M."/>
            <person name="Pinkart H.C."/>
            <person name="Mormile M.R."/>
        </authorList>
    </citation>
    <scope>NUCLEOTIDE SEQUENCE [LARGE SCALE GENOMIC DNA]</scope>
    <source>
        <strain evidence="3 4">4CA</strain>
    </source>
</reference>
<dbReference type="RefSeq" id="WP_036550030.1">
    <property type="nucleotide sequence ID" value="NZ_JBKBNO010000003.1"/>
</dbReference>
<feature type="domain" description="KfrA N-terminal DNA-binding" evidence="2">
    <location>
        <begin position="7"/>
        <end position="121"/>
    </location>
</feature>